<dbReference type="InterPro" id="IPR001878">
    <property type="entry name" value="Znf_CCHC"/>
</dbReference>
<feature type="region of interest" description="Disordered" evidence="2">
    <location>
        <begin position="40"/>
        <end position="79"/>
    </location>
</feature>
<reference evidence="5" key="1">
    <citation type="submission" date="2017-03" db="EMBL/GenBank/DDBJ databases">
        <authorList>
            <person name="Sharma R."/>
            <person name="Thines M."/>
        </authorList>
    </citation>
    <scope>NUCLEOTIDE SEQUENCE [LARGE SCALE GENOMIC DNA]</scope>
</reference>
<dbReference type="AlphaFoldDB" id="A0A1W5D3J6"/>
<evidence type="ECO:0000313" key="5">
    <source>
        <dbReference type="Proteomes" id="UP000192927"/>
    </source>
</evidence>
<dbReference type="SUPFAM" id="SSF57756">
    <property type="entry name" value="Retrovirus zinc finger-like domains"/>
    <property type="match status" value="1"/>
</dbReference>
<keyword evidence="1" id="KW-0479">Metal-binding</keyword>
<evidence type="ECO:0000256" key="1">
    <source>
        <dbReference type="PROSITE-ProRule" id="PRU00047"/>
    </source>
</evidence>
<feature type="compositionally biased region" description="Acidic residues" evidence="2">
    <location>
        <begin position="178"/>
        <end position="187"/>
    </location>
</feature>
<organism evidence="4 5">
    <name type="scientific">Lasallia pustulata</name>
    <dbReference type="NCBI Taxonomy" id="136370"/>
    <lineage>
        <taxon>Eukaryota</taxon>
        <taxon>Fungi</taxon>
        <taxon>Dikarya</taxon>
        <taxon>Ascomycota</taxon>
        <taxon>Pezizomycotina</taxon>
        <taxon>Lecanoromycetes</taxon>
        <taxon>OSLEUM clade</taxon>
        <taxon>Umbilicariomycetidae</taxon>
        <taxon>Umbilicariales</taxon>
        <taxon>Umbilicariaceae</taxon>
        <taxon>Lasallia</taxon>
    </lineage>
</organism>
<sequence>MYYNRLKDAVKDKIARGERPDDLRKMTIMAVRIDNHLYKRQKEKGHTSHGDNKNATAYTSGRKRKNRHQKNNKYGPKPMEIDILAPKKKKTFDRECYNCGKKGHLARDCRGPLKNQKSGQFQGSKKIKHAKISWIRCYDNNCNIHRSDKDGAGWFPQQPQQIAIMSDKGTDKYGTPPTEEDFAAAED</sequence>
<dbReference type="InterPro" id="IPR036875">
    <property type="entry name" value="Znf_CCHC_sf"/>
</dbReference>
<dbReference type="Pfam" id="PF00098">
    <property type="entry name" value="zf-CCHC"/>
    <property type="match status" value="1"/>
</dbReference>
<dbReference type="GO" id="GO:0003676">
    <property type="term" value="F:nucleic acid binding"/>
    <property type="evidence" value="ECO:0007669"/>
    <property type="project" value="InterPro"/>
</dbReference>
<dbReference type="PROSITE" id="PS50158">
    <property type="entry name" value="ZF_CCHC"/>
    <property type="match status" value="1"/>
</dbReference>
<protein>
    <submittedName>
        <fullName evidence="4">Zinc finger, CCHC-type</fullName>
    </submittedName>
</protein>
<keyword evidence="1" id="KW-0862">Zinc</keyword>
<name>A0A1W5D3J6_9LECA</name>
<dbReference type="Proteomes" id="UP000192927">
    <property type="component" value="Unassembled WGS sequence"/>
</dbReference>
<feature type="compositionally biased region" description="Basic residues" evidence="2">
    <location>
        <begin position="61"/>
        <end position="71"/>
    </location>
</feature>
<dbReference type="SMART" id="SM00343">
    <property type="entry name" value="ZnF_C2HC"/>
    <property type="match status" value="1"/>
</dbReference>
<evidence type="ECO:0000256" key="2">
    <source>
        <dbReference type="SAM" id="MobiDB-lite"/>
    </source>
</evidence>
<dbReference type="EMBL" id="FWEW01001630">
    <property type="protein sequence ID" value="SLM37479.1"/>
    <property type="molecule type" value="Genomic_DNA"/>
</dbReference>
<feature type="domain" description="CCHC-type" evidence="3">
    <location>
        <begin position="96"/>
        <end position="110"/>
    </location>
</feature>
<evidence type="ECO:0000313" key="4">
    <source>
        <dbReference type="EMBL" id="SLM37479.1"/>
    </source>
</evidence>
<feature type="region of interest" description="Disordered" evidence="2">
    <location>
        <begin position="166"/>
        <end position="187"/>
    </location>
</feature>
<proteinExistence type="predicted"/>
<dbReference type="GO" id="GO:0008270">
    <property type="term" value="F:zinc ion binding"/>
    <property type="evidence" value="ECO:0007669"/>
    <property type="project" value="UniProtKB-KW"/>
</dbReference>
<keyword evidence="1" id="KW-0863">Zinc-finger</keyword>
<accession>A0A1W5D3J6</accession>
<evidence type="ECO:0000259" key="3">
    <source>
        <dbReference type="PROSITE" id="PS50158"/>
    </source>
</evidence>
<keyword evidence="5" id="KW-1185">Reference proteome</keyword>
<dbReference type="Gene3D" id="4.10.60.10">
    <property type="entry name" value="Zinc finger, CCHC-type"/>
    <property type="match status" value="1"/>
</dbReference>